<evidence type="ECO:0000313" key="2">
    <source>
        <dbReference type="Proteomes" id="UP000606870"/>
    </source>
</evidence>
<accession>A0ABR6VHK4</accession>
<protein>
    <submittedName>
        <fullName evidence="1">Type I 3-dehydroquinate dehydratase</fullName>
    </submittedName>
</protein>
<evidence type="ECO:0000313" key="1">
    <source>
        <dbReference type="EMBL" id="MBC3536573.1"/>
    </source>
</evidence>
<sequence>MSNLANIRLNRKKPLVCVPCEGETVGDICYRCQQIMEEPHDLIEFNAGKFNGMPNLSQLWNALLMIAQVTKEEPFIFTCHIKDLPEYYQTERDYRDILTFCIRSGLADIIEMDEHTDPDTLADLAEQCNDTGLIPLIAIHFATAPTAAAVTERLTSLSDLETLNFRITFPAATADDIRTVQEGVRDFLSDNYEYKVVINPTGPVAKAELLAGNTFDSPILYTEIHGGTDDLPSSQEITAILKEKGMAVKKD</sequence>
<keyword evidence="2" id="KW-1185">Reference proteome</keyword>
<name>A0ABR6VHK4_9FIRM</name>
<gene>
    <name evidence="1" type="ORF">H8J70_04815</name>
</gene>
<dbReference type="Proteomes" id="UP000606870">
    <property type="component" value="Unassembled WGS sequence"/>
</dbReference>
<reference evidence="1 2" key="1">
    <citation type="submission" date="2020-08" db="EMBL/GenBank/DDBJ databases">
        <authorList>
            <person name="Liu C."/>
            <person name="Sun Q."/>
        </authorList>
    </citation>
    <scope>NUCLEOTIDE SEQUENCE [LARGE SCALE GENOMIC DNA]</scope>
    <source>
        <strain evidence="1 2">NSJ-59</strain>
    </source>
</reference>
<comment type="caution">
    <text evidence="1">The sequence shown here is derived from an EMBL/GenBank/DDBJ whole genome shotgun (WGS) entry which is preliminary data.</text>
</comment>
<organism evidence="1 2">
    <name type="scientific">Megasphaera hominis</name>
    <dbReference type="NCBI Taxonomy" id="159836"/>
    <lineage>
        <taxon>Bacteria</taxon>
        <taxon>Bacillati</taxon>
        <taxon>Bacillota</taxon>
        <taxon>Negativicutes</taxon>
        <taxon>Veillonellales</taxon>
        <taxon>Veillonellaceae</taxon>
        <taxon>Megasphaera</taxon>
    </lineage>
</organism>
<dbReference type="Gene3D" id="3.20.20.70">
    <property type="entry name" value="Aldolase class I"/>
    <property type="match status" value="1"/>
</dbReference>
<dbReference type="InterPro" id="IPR013785">
    <property type="entry name" value="Aldolase_TIM"/>
</dbReference>
<proteinExistence type="predicted"/>
<dbReference type="Pfam" id="PF01487">
    <property type="entry name" value="DHquinase_I"/>
    <property type="match status" value="1"/>
</dbReference>
<dbReference type="SUPFAM" id="SSF51569">
    <property type="entry name" value="Aldolase"/>
    <property type="match status" value="1"/>
</dbReference>
<dbReference type="RefSeq" id="WP_186502729.1">
    <property type="nucleotide sequence ID" value="NZ_JACOGK010000010.1"/>
</dbReference>
<dbReference type="InterPro" id="IPR001381">
    <property type="entry name" value="DHquinase_I"/>
</dbReference>
<dbReference type="EMBL" id="JACOGK010000010">
    <property type="protein sequence ID" value="MBC3536573.1"/>
    <property type="molecule type" value="Genomic_DNA"/>
</dbReference>